<dbReference type="InterPro" id="IPR000192">
    <property type="entry name" value="Aminotrans_V_dom"/>
</dbReference>
<evidence type="ECO:0000256" key="9">
    <source>
        <dbReference type="ARBA" id="ARBA00050776"/>
    </source>
</evidence>
<dbReference type="Gene3D" id="3.90.1150.10">
    <property type="entry name" value="Aspartate Aminotransferase, domain 1"/>
    <property type="match status" value="1"/>
</dbReference>
<evidence type="ECO:0000259" key="11">
    <source>
        <dbReference type="Pfam" id="PF00266"/>
    </source>
</evidence>
<dbReference type="PIRSF" id="PIRSF005572">
    <property type="entry name" value="NifS"/>
    <property type="match status" value="1"/>
</dbReference>
<comment type="catalytic activity">
    <reaction evidence="9">
        <text>(sulfur carrier)-H + L-cysteine = (sulfur carrier)-SH + L-alanine</text>
        <dbReference type="Rhea" id="RHEA:43892"/>
        <dbReference type="Rhea" id="RHEA-COMP:14737"/>
        <dbReference type="Rhea" id="RHEA-COMP:14739"/>
        <dbReference type="ChEBI" id="CHEBI:29917"/>
        <dbReference type="ChEBI" id="CHEBI:35235"/>
        <dbReference type="ChEBI" id="CHEBI:57972"/>
        <dbReference type="ChEBI" id="CHEBI:64428"/>
        <dbReference type="EC" id="2.8.1.7"/>
    </reaction>
</comment>
<evidence type="ECO:0000256" key="8">
    <source>
        <dbReference type="ARBA" id="ARBA00023014"/>
    </source>
</evidence>
<evidence type="ECO:0000256" key="1">
    <source>
        <dbReference type="ARBA" id="ARBA00001933"/>
    </source>
</evidence>
<accession>A0A0A2M1H6</accession>
<dbReference type="EC" id="2.8.1.7" evidence="3"/>
<dbReference type="Proteomes" id="UP000030152">
    <property type="component" value="Unassembled WGS sequence"/>
</dbReference>
<keyword evidence="8" id="KW-0411">Iron-sulfur</keyword>
<keyword evidence="4" id="KW-0808">Transferase</keyword>
<proteinExistence type="inferred from homology"/>
<evidence type="ECO:0000256" key="5">
    <source>
        <dbReference type="ARBA" id="ARBA00022723"/>
    </source>
</evidence>
<protein>
    <recommendedName>
        <fullName evidence="3">cysteine desulfurase</fullName>
        <ecNumber evidence="3">2.8.1.7</ecNumber>
    </recommendedName>
</protein>
<name>A0A0A2M1H6_9FLAO</name>
<keyword evidence="5" id="KW-0479">Metal-binding</keyword>
<dbReference type="EMBL" id="JRLX01000013">
    <property type="protein sequence ID" value="KGO86114.1"/>
    <property type="molecule type" value="Genomic_DNA"/>
</dbReference>
<dbReference type="InterPro" id="IPR015421">
    <property type="entry name" value="PyrdxlP-dep_Trfase_major"/>
</dbReference>
<dbReference type="Pfam" id="PF00266">
    <property type="entry name" value="Aminotran_5"/>
    <property type="match status" value="1"/>
</dbReference>
<dbReference type="InterPro" id="IPR015422">
    <property type="entry name" value="PyrdxlP-dep_Trfase_small"/>
</dbReference>
<dbReference type="Gene3D" id="1.10.260.50">
    <property type="match status" value="1"/>
</dbReference>
<evidence type="ECO:0000256" key="6">
    <source>
        <dbReference type="ARBA" id="ARBA00022898"/>
    </source>
</evidence>
<dbReference type="GO" id="GO:0031071">
    <property type="term" value="F:cysteine desulfurase activity"/>
    <property type="evidence" value="ECO:0007669"/>
    <property type="project" value="UniProtKB-EC"/>
</dbReference>
<evidence type="ECO:0000256" key="3">
    <source>
        <dbReference type="ARBA" id="ARBA00012239"/>
    </source>
</evidence>
<feature type="domain" description="Aminotransferase class V" evidence="11">
    <location>
        <begin position="5"/>
        <end position="370"/>
    </location>
</feature>
<dbReference type="OrthoDB" id="9808002at2"/>
<dbReference type="STRING" id="1121895.GCA_000378485_03300"/>
<evidence type="ECO:0000313" key="12">
    <source>
        <dbReference type="EMBL" id="KGO86114.1"/>
    </source>
</evidence>
<gene>
    <name evidence="12" type="ORF">Q765_12415</name>
</gene>
<organism evidence="12 13">
    <name type="scientific">Flavobacterium rivuli WB 3.3-2 = DSM 21788</name>
    <dbReference type="NCBI Taxonomy" id="1121895"/>
    <lineage>
        <taxon>Bacteria</taxon>
        <taxon>Pseudomonadati</taxon>
        <taxon>Bacteroidota</taxon>
        <taxon>Flavobacteriia</taxon>
        <taxon>Flavobacteriales</taxon>
        <taxon>Flavobacteriaceae</taxon>
        <taxon>Flavobacterium</taxon>
    </lineage>
</organism>
<dbReference type="Gene3D" id="3.40.640.10">
    <property type="entry name" value="Type I PLP-dependent aspartate aminotransferase-like (Major domain)"/>
    <property type="match status" value="1"/>
</dbReference>
<dbReference type="PANTHER" id="PTHR11601:SF34">
    <property type="entry name" value="CYSTEINE DESULFURASE"/>
    <property type="match status" value="1"/>
</dbReference>
<reference evidence="12 13" key="1">
    <citation type="submission" date="2013-09" db="EMBL/GenBank/DDBJ databases">
        <authorList>
            <person name="Zeng Z."/>
            <person name="Chen C."/>
        </authorList>
    </citation>
    <scope>NUCLEOTIDE SEQUENCE [LARGE SCALE GENOMIC DNA]</scope>
    <source>
        <strain evidence="12 13">WB 3.3-2</strain>
    </source>
</reference>
<dbReference type="GO" id="GO:0051536">
    <property type="term" value="F:iron-sulfur cluster binding"/>
    <property type="evidence" value="ECO:0007669"/>
    <property type="project" value="UniProtKB-KW"/>
</dbReference>
<evidence type="ECO:0000256" key="2">
    <source>
        <dbReference type="ARBA" id="ARBA00006490"/>
    </source>
</evidence>
<dbReference type="InterPro" id="IPR016454">
    <property type="entry name" value="Cysteine_dSase"/>
</dbReference>
<evidence type="ECO:0000256" key="4">
    <source>
        <dbReference type="ARBA" id="ARBA00022679"/>
    </source>
</evidence>
<dbReference type="PANTHER" id="PTHR11601">
    <property type="entry name" value="CYSTEINE DESULFURYLASE FAMILY MEMBER"/>
    <property type="match status" value="1"/>
</dbReference>
<dbReference type="InterPro" id="IPR020578">
    <property type="entry name" value="Aminotrans_V_PyrdxlP_BS"/>
</dbReference>
<dbReference type="RefSeq" id="WP_020214475.1">
    <property type="nucleotide sequence ID" value="NZ_JRLX01000013.1"/>
</dbReference>
<keyword evidence="13" id="KW-1185">Reference proteome</keyword>
<dbReference type="GO" id="GO:0046872">
    <property type="term" value="F:metal ion binding"/>
    <property type="evidence" value="ECO:0007669"/>
    <property type="project" value="UniProtKB-KW"/>
</dbReference>
<keyword evidence="7" id="KW-0408">Iron</keyword>
<dbReference type="eggNOG" id="COG1104">
    <property type="taxonomic scope" value="Bacteria"/>
</dbReference>
<dbReference type="AlphaFoldDB" id="A0A0A2M1H6"/>
<keyword evidence="6" id="KW-0663">Pyridoxal phosphate</keyword>
<comment type="cofactor">
    <cofactor evidence="1 10">
        <name>pyridoxal 5'-phosphate</name>
        <dbReference type="ChEBI" id="CHEBI:597326"/>
    </cofactor>
</comment>
<comment type="similarity">
    <text evidence="2">Belongs to the class-V pyridoxal-phosphate-dependent aminotransferase family. NifS/IscS subfamily.</text>
</comment>
<evidence type="ECO:0000313" key="13">
    <source>
        <dbReference type="Proteomes" id="UP000030152"/>
    </source>
</evidence>
<comment type="caution">
    <text evidence="12">The sequence shown here is derived from an EMBL/GenBank/DDBJ whole genome shotgun (WGS) entry which is preliminary data.</text>
</comment>
<evidence type="ECO:0000256" key="7">
    <source>
        <dbReference type="ARBA" id="ARBA00023004"/>
    </source>
</evidence>
<dbReference type="SUPFAM" id="SSF53383">
    <property type="entry name" value="PLP-dependent transferases"/>
    <property type="match status" value="1"/>
</dbReference>
<dbReference type="InterPro" id="IPR015424">
    <property type="entry name" value="PyrdxlP-dep_Trfase"/>
</dbReference>
<evidence type="ECO:0000256" key="10">
    <source>
        <dbReference type="RuleBase" id="RU004504"/>
    </source>
</evidence>
<sequence length="378" mass="41602">MKKAYLDNASTTALRPEVLSEITQVMAAVYGNPSSTHSFGRSARVVLETARKTIASLINAEAREIIFTSGGTEANNLILHSAVKDLGIRRIISSSTEHHSVLNTLPQLVTQFGIRADYVNLLPGGSPNLKHLEALLQEDIPTLVSLIHVNNETGTVLNLQQAGMLCRQYKALFHTDTVQSIGKTEFDLQNLPIDFLVSSAHKYHGPKGIGFLYINKKIGLKPMIYGGEQEKGLRGGTEAIHQIAGMAKALEISYANLDAERQHITSVKNYLHKQLDVHFPGFKINGQSNDEQLFYNITNVLLPLPDDKTAMILFHLDMQGVAVSRGSACQSGSVKPSHVLKEILSNEDVKKPSLRISFSHYNTNDDVDLLIEALKKMV</sequence>
<dbReference type="PROSITE" id="PS00595">
    <property type="entry name" value="AA_TRANSFER_CLASS_5"/>
    <property type="match status" value="1"/>
</dbReference>